<organism evidence="1 2">
    <name type="scientific">Stygiolobus azoricus</name>
    <dbReference type="NCBI Taxonomy" id="41675"/>
    <lineage>
        <taxon>Archaea</taxon>
        <taxon>Thermoproteota</taxon>
        <taxon>Thermoprotei</taxon>
        <taxon>Sulfolobales</taxon>
        <taxon>Sulfolobaceae</taxon>
        <taxon>Stygiolobus</taxon>
    </lineage>
</organism>
<reference evidence="1 2" key="1">
    <citation type="submission" date="2019-10" db="EMBL/GenBank/DDBJ databases">
        <title>Genome Sequences from Six Type Strain Members of the Archaeal Family Sulfolobaceae: Acidianus ambivalens, Acidianus infernus, Metallosphaera prunae, Stygiolobus azoricus, Sulfolobus metallicus, and Sulfurisphaera ohwakuensis.</title>
        <authorList>
            <person name="Counts J.A."/>
            <person name="Kelly R.M."/>
        </authorList>
    </citation>
    <scope>NUCLEOTIDE SEQUENCE [LARGE SCALE GENOMIC DNA]</scope>
    <source>
        <strain evidence="1 2">FC6</strain>
    </source>
</reference>
<dbReference type="RefSeq" id="WP_156007054.1">
    <property type="nucleotide sequence ID" value="NZ_CP045483.1"/>
</dbReference>
<protein>
    <submittedName>
        <fullName evidence="1">Uncharacterized protein</fullName>
    </submittedName>
</protein>
<dbReference type="GeneID" id="42798930"/>
<dbReference type="AlphaFoldDB" id="A0A650CPT9"/>
<dbReference type="KEGG" id="sazo:D1868_07625"/>
<dbReference type="EMBL" id="CP045483">
    <property type="protein sequence ID" value="QGR19860.1"/>
    <property type="molecule type" value="Genomic_DNA"/>
</dbReference>
<evidence type="ECO:0000313" key="2">
    <source>
        <dbReference type="Proteomes" id="UP000423396"/>
    </source>
</evidence>
<gene>
    <name evidence="1" type="ORF">D1868_07625</name>
</gene>
<name>A0A650CPT9_9CREN</name>
<sequence length="87" mass="9394">MLLSKVYGVDNLLVRGRLYASDSLPITLEPSLHFIVEVDGLGVNTSNNGNTPPVFITGTEYSFIEIQTVTSNNAVVQTSIMEVSTFG</sequence>
<accession>A0A650CPT9</accession>
<dbReference type="Proteomes" id="UP000423396">
    <property type="component" value="Chromosome"/>
</dbReference>
<keyword evidence="2" id="KW-1185">Reference proteome</keyword>
<evidence type="ECO:0000313" key="1">
    <source>
        <dbReference type="EMBL" id="QGR19860.1"/>
    </source>
</evidence>
<proteinExistence type="predicted"/>